<dbReference type="EMBL" id="PCTA01000017">
    <property type="protein sequence ID" value="PIP61740.1"/>
    <property type="molecule type" value="Genomic_DNA"/>
</dbReference>
<evidence type="ECO:0000256" key="7">
    <source>
        <dbReference type="ARBA" id="ARBA00023136"/>
    </source>
</evidence>
<keyword evidence="2" id="KW-1003">Cell membrane</keyword>
<feature type="transmembrane region" description="Helical" evidence="8">
    <location>
        <begin position="394"/>
        <end position="414"/>
    </location>
</feature>
<sequence length="569" mass="65288">MKNWILLGLIIVLALTLRVVNLGEIPSFHSDEVDFTYNAYSLLLTGRDQSGKLLPLATTSVGDFRPAAYTYFAILPVKLLGATEFAGRLPSAILGSLSVLVLYLLSKRLLKSRRVGFISCVLLGFSFWHINLSREASEKVMAMFFVLAGLLFMYRYVIKTKLTNLFLAFIFLMLSIHSYYSPRPFLLLLLPVVYLLYQKVLKGKQKIVLATAMGLFMLAILYFTFFFGQSSERIGQLNIFNHPYTVALLGEQIREEGNTANVYATRFYHNKLVNFGFTIGQNYLDYFSPRYLFLQGGFPNRVKIPAVGLLNLAELPLLVYGIFALAQRYFKYKNKEILLVFFWLVLAPLSPALTFDEIPNVYRTLLMLPPLLIIIAAGVSELIQMLVSVRCGKVIITVVAIFYCWNLLFFIHQYHTHFEIHQSQYRNYAQKELGLFLKEIEGEYETIYISKGYSGADQVIRYYFGYSPEQYQAEGSPRDEDYEGFGKIVYVPMPCAYPELIGKKIPQIGKNYLYVNRADCQREYEQYRISTITWRDNSPAYRVISPGVLSEHPALDETQLMEDVKKEAE</sequence>
<feature type="transmembrane region" description="Helical" evidence="8">
    <location>
        <begin position="304"/>
        <end position="325"/>
    </location>
</feature>
<dbReference type="Proteomes" id="UP000231246">
    <property type="component" value="Unassembled WGS sequence"/>
</dbReference>
<evidence type="ECO:0000313" key="10">
    <source>
        <dbReference type="EMBL" id="PIP61740.1"/>
    </source>
</evidence>
<protein>
    <recommendedName>
        <fullName evidence="9">Glycosyltransferase RgtA/B/C/D-like domain-containing protein</fullName>
    </recommendedName>
</protein>
<feature type="domain" description="Glycosyltransferase RgtA/B/C/D-like" evidence="9">
    <location>
        <begin position="66"/>
        <end position="219"/>
    </location>
</feature>
<keyword evidence="4" id="KW-0808">Transferase</keyword>
<accession>A0A2H0BXH1</accession>
<feature type="transmembrane region" description="Helical" evidence="8">
    <location>
        <begin position="85"/>
        <end position="105"/>
    </location>
</feature>
<comment type="caution">
    <text evidence="10">The sequence shown here is derived from an EMBL/GenBank/DDBJ whole genome shotgun (WGS) entry which is preliminary data.</text>
</comment>
<evidence type="ECO:0000259" key="9">
    <source>
        <dbReference type="Pfam" id="PF13231"/>
    </source>
</evidence>
<keyword evidence="3" id="KW-0328">Glycosyltransferase</keyword>
<feature type="transmembrane region" description="Helical" evidence="8">
    <location>
        <begin position="367"/>
        <end position="387"/>
    </location>
</feature>
<dbReference type="GO" id="GO:0009103">
    <property type="term" value="P:lipopolysaccharide biosynthetic process"/>
    <property type="evidence" value="ECO:0007669"/>
    <property type="project" value="UniProtKB-ARBA"/>
</dbReference>
<dbReference type="InterPro" id="IPR050297">
    <property type="entry name" value="LipidA_mod_glycosyltrf_83"/>
</dbReference>
<dbReference type="PANTHER" id="PTHR33908:SF11">
    <property type="entry name" value="MEMBRANE PROTEIN"/>
    <property type="match status" value="1"/>
</dbReference>
<keyword evidence="7 8" id="KW-0472">Membrane</keyword>
<name>A0A2H0BXH1_9BACT</name>
<keyword evidence="5 8" id="KW-0812">Transmembrane</keyword>
<evidence type="ECO:0000256" key="6">
    <source>
        <dbReference type="ARBA" id="ARBA00022989"/>
    </source>
</evidence>
<evidence type="ECO:0000256" key="2">
    <source>
        <dbReference type="ARBA" id="ARBA00022475"/>
    </source>
</evidence>
<dbReference type="InterPro" id="IPR038731">
    <property type="entry name" value="RgtA/B/C-like"/>
</dbReference>
<dbReference type="AlphaFoldDB" id="A0A2H0BXH1"/>
<evidence type="ECO:0000256" key="5">
    <source>
        <dbReference type="ARBA" id="ARBA00022692"/>
    </source>
</evidence>
<comment type="subcellular location">
    <subcellularLocation>
        <location evidence="1">Cell membrane</location>
        <topology evidence="1">Multi-pass membrane protein</topology>
    </subcellularLocation>
</comment>
<dbReference type="Pfam" id="PF13231">
    <property type="entry name" value="PMT_2"/>
    <property type="match status" value="1"/>
</dbReference>
<feature type="transmembrane region" description="Helical" evidence="8">
    <location>
        <begin position="208"/>
        <end position="228"/>
    </location>
</feature>
<evidence type="ECO:0000256" key="1">
    <source>
        <dbReference type="ARBA" id="ARBA00004651"/>
    </source>
</evidence>
<evidence type="ECO:0000256" key="8">
    <source>
        <dbReference type="SAM" id="Phobius"/>
    </source>
</evidence>
<evidence type="ECO:0000313" key="11">
    <source>
        <dbReference type="Proteomes" id="UP000231246"/>
    </source>
</evidence>
<evidence type="ECO:0000256" key="4">
    <source>
        <dbReference type="ARBA" id="ARBA00022679"/>
    </source>
</evidence>
<dbReference type="PANTHER" id="PTHR33908">
    <property type="entry name" value="MANNOSYLTRANSFERASE YKCB-RELATED"/>
    <property type="match status" value="1"/>
</dbReference>
<dbReference type="GO" id="GO:0016763">
    <property type="term" value="F:pentosyltransferase activity"/>
    <property type="evidence" value="ECO:0007669"/>
    <property type="project" value="TreeGrafter"/>
</dbReference>
<feature type="transmembrane region" description="Helical" evidence="8">
    <location>
        <begin position="337"/>
        <end position="355"/>
    </location>
</feature>
<dbReference type="GO" id="GO:0005886">
    <property type="term" value="C:plasma membrane"/>
    <property type="evidence" value="ECO:0007669"/>
    <property type="project" value="UniProtKB-SubCell"/>
</dbReference>
<feature type="transmembrane region" description="Helical" evidence="8">
    <location>
        <begin position="140"/>
        <end position="157"/>
    </location>
</feature>
<evidence type="ECO:0000256" key="3">
    <source>
        <dbReference type="ARBA" id="ARBA00022676"/>
    </source>
</evidence>
<keyword evidence="6 8" id="KW-1133">Transmembrane helix</keyword>
<proteinExistence type="predicted"/>
<gene>
    <name evidence="10" type="ORF">COW99_02575</name>
</gene>
<feature type="transmembrane region" description="Helical" evidence="8">
    <location>
        <begin position="162"/>
        <end position="179"/>
    </location>
</feature>
<organism evidence="10 11">
    <name type="scientific">Candidatus Roizmanbacteria bacterium CG22_combo_CG10-13_8_21_14_all_38_20</name>
    <dbReference type="NCBI Taxonomy" id="1974862"/>
    <lineage>
        <taxon>Bacteria</taxon>
        <taxon>Candidatus Roizmaniibacteriota</taxon>
    </lineage>
</organism>
<feature type="transmembrane region" description="Helical" evidence="8">
    <location>
        <begin position="117"/>
        <end position="134"/>
    </location>
</feature>
<reference evidence="10 11" key="1">
    <citation type="submission" date="2017-09" db="EMBL/GenBank/DDBJ databases">
        <title>Depth-based differentiation of microbial function through sediment-hosted aquifers and enrichment of novel symbionts in the deep terrestrial subsurface.</title>
        <authorList>
            <person name="Probst A.J."/>
            <person name="Ladd B."/>
            <person name="Jarett J.K."/>
            <person name="Geller-Mcgrath D.E."/>
            <person name="Sieber C.M."/>
            <person name="Emerson J.B."/>
            <person name="Anantharaman K."/>
            <person name="Thomas B.C."/>
            <person name="Malmstrom R."/>
            <person name="Stieglmeier M."/>
            <person name="Klingl A."/>
            <person name="Woyke T."/>
            <person name="Ryan C.M."/>
            <person name="Banfield J.F."/>
        </authorList>
    </citation>
    <scope>NUCLEOTIDE SEQUENCE [LARGE SCALE GENOMIC DNA]</scope>
    <source>
        <strain evidence="10">CG22_combo_CG10-13_8_21_14_all_38_20</strain>
    </source>
</reference>